<gene>
    <name evidence="1" type="ORF">FGF04_09865</name>
</gene>
<evidence type="ECO:0000313" key="1">
    <source>
        <dbReference type="EMBL" id="KAA0940387.1"/>
    </source>
</evidence>
<accession>A0A5B0BF92</accession>
<organism evidence="1 2">
    <name type="scientific">Streptomyces apricus</name>
    <dbReference type="NCBI Taxonomy" id="1828112"/>
    <lineage>
        <taxon>Bacteria</taxon>
        <taxon>Bacillati</taxon>
        <taxon>Actinomycetota</taxon>
        <taxon>Actinomycetes</taxon>
        <taxon>Kitasatosporales</taxon>
        <taxon>Streptomycetaceae</taxon>
        <taxon>Streptomyces</taxon>
    </lineage>
</organism>
<dbReference type="EMBL" id="VDFC01000028">
    <property type="protein sequence ID" value="KAA0940387.1"/>
    <property type="molecule type" value="Genomic_DNA"/>
</dbReference>
<evidence type="ECO:0000313" key="2">
    <source>
        <dbReference type="Proteomes" id="UP000324965"/>
    </source>
</evidence>
<dbReference type="Proteomes" id="UP000324965">
    <property type="component" value="Unassembled WGS sequence"/>
</dbReference>
<proteinExistence type="predicted"/>
<comment type="caution">
    <text evidence="1">The sequence shown here is derived from an EMBL/GenBank/DDBJ whole genome shotgun (WGS) entry which is preliminary data.</text>
</comment>
<name>A0A5B0BF92_9ACTN</name>
<protein>
    <submittedName>
        <fullName evidence="1">Uncharacterized protein</fullName>
    </submittedName>
</protein>
<dbReference type="RefSeq" id="WP_149510887.1">
    <property type="nucleotide sequence ID" value="NZ_VDFC01000028.1"/>
</dbReference>
<keyword evidence="2" id="KW-1185">Reference proteome</keyword>
<reference evidence="1 2" key="1">
    <citation type="submission" date="2019-05" db="EMBL/GenBank/DDBJ databases">
        <authorList>
            <person name="Hariharan J."/>
            <person name="Choudoir M.J."/>
            <person name="Diebold P."/>
            <person name="Panke-Buisse K."/>
            <person name="Buckley D.H."/>
        </authorList>
    </citation>
    <scope>NUCLEOTIDE SEQUENCE [LARGE SCALE GENOMIC DNA]</scope>
    <source>
        <strain evidence="1 2">SUN51</strain>
    </source>
</reference>
<dbReference type="AlphaFoldDB" id="A0A5B0BF92"/>
<sequence length="258" mass="28153">MEDSLLAARGEKSVALSTAQLDRQLNGILLCGPFAGRAAPEDVAHFLDGLGPACADLGRQEREQLLIRMYRAVRDSDHAALVTHPVFLGLDPLVRIVADHDAREGDERRAERARTAGLRGYRRLAAELDIDDCSDDDYSIDLPGPELELVLTAVTTAAVVPFVQALATSAGNRAYETIRRNLRFLARREDPAIAFHPVVTVVRDSSGLRFVVPPELTDVCLEALARADLERLAAPDPDGGSVVIWWNASAGEWQRGVR</sequence>